<evidence type="ECO:0000313" key="4">
    <source>
        <dbReference type="Proteomes" id="UP001501671"/>
    </source>
</evidence>
<dbReference type="InterPro" id="IPR052513">
    <property type="entry name" value="Thioester_dehydratase-like"/>
</dbReference>
<comment type="caution">
    <text evidence="3">The sequence shown here is derived from an EMBL/GenBank/DDBJ whole genome shotgun (WGS) entry which is preliminary data.</text>
</comment>
<reference evidence="4" key="1">
    <citation type="journal article" date="2019" name="Int. J. Syst. Evol. Microbiol.">
        <title>The Global Catalogue of Microorganisms (GCM) 10K type strain sequencing project: providing services to taxonomists for standard genome sequencing and annotation.</title>
        <authorList>
            <consortium name="The Broad Institute Genomics Platform"/>
            <consortium name="The Broad Institute Genome Sequencing Center for Infectious Disease"/>
            <person name="Wu L."/>
            <person name="Ma J."/>
        </authorList>
    </citation>
    <scope>NUCLEOTIDE SEQUENCE [LARGE SCALE GENOMIC DNA]</scope>
    <source>
        <strain evidence="4">JCM 17666</strain>
    </source>
</reference>
<feature type="domain" description="ChsH2 C-terminal OB-fold" evidence="2">
    <location>
        <begin position="84"/>
        <end position="150"/>
    </location>
</feature>
<dbReference type="Gene3D" id="6.10.30.10">
    <property type="match status" value="1"/>
</dbReference>
<name>A0ABP8HGG4_9BURK</name>
<evidence type="ECO:0000313" key="3">
    <source>
        <dbReference type="EMBL" id="GAA4339015.1"/>
    </source>
</evidence>
<accession>A0ABP8HGG4</accession>
<gene>
    <name evidence="3" type="ORF">GCM10023144_36720</name>
</gene>
<organism evidence="3 4">
    <name type="scientific">Pigmentiphaga soli</name>
    <dbReference type="NCBI Taxonomy" id="1007095"/>
    <lineage>
        <taxon>Bacteria</taxon>
        <taxon>Pseudomonadati</taxon>
        <taxon>Pseudomonadota</taxon>
        <taxon>Betaproteobacteria</taxon>
        <taxon>Burkholderiales</taxon>
        <taxon>Alcaligenaceae</taxon>
        <taxon>Pigmentiphaga</taxon>
    </lineage>
</organism>
<evidence type="ECO:0000259" key="2">
    <source>
        <dbReference type="Pfam" id="PF01796"/>
    </source>
</evidence>
<dbReference type="EMBL" id="BAABFO010000021">
    <property type="protein sequence ID" value="GAA4339015.1"/>
    <property type="molecule type" value="Genomic_DNA"/>
</dbReference>
<proteinExistence type="predicted"/>
<dbReference type="InterPro" id="IPR012340">
    <property type="entry name" value="NA-bd_OB-fold"/>
</dbReference>
<protein>
    <recommendedName>
        <fullName evidence="2">ChsH2 C-terminal OB-fold domain-containing protein</fullName>
    </recommendedName>
</protein>
<dbReference type="PANTHER" id="PTHR34075">
    <property type="entry name" value="BLR3430 PROTEIN"/>
    <property type="match status" value="1"/>
</dbReference>
<evidence type="ECO:0000256" key="1">
    <source>
        <dbReference type="SAM" id="MobiDB-lite"/>
    </source>
</evidence>
<feature type="region of interest" description="Disordered" evidence="1">
    <location>
        <begin position="1"/>
        <end position="22"/>
    </location>
</feature>
<dbReference type="Proteomes" id="UP001501671">
    <property type="component" value="Unassembled WGS sequence"/>
</dbReference>
<dbReference type="Pfam" id="PF01796">
    <property type="entry name" value="OB_ChsH2_C"/>
    <property type="match status" value="1"/>
</dbReference>
<dbReference type="InterPro" id="IPR002878">
    <property type="entry name" value="ChsH2_C"/>
</dbReference>
<dbReference type="PANTHER" id="PTHR34075:SF4">
    <property type="entry name" value="DUF35 DOMAIN-CONTAINING PROTEIN"/>
    <property type="match status" value="1"/>
</dbReference>
<keyword evidence="4" id="KW-1185">Reference proteome</keyword>
<sequence length="166" mass="18330">MTETKASTSPSPARKKQPDPEGIVFVDAQWDVPQRYRADPAIERMFDAFKEKRLLGTRVAGGDRVIFPPQSYCEVSYRDANEFVEVGPGGTIRTFTISHTKWGGPTPPYIVAFVQLDGASTATGGYLRNANTDPAGSLALIGARCRVVFRDDPAGEWSDIWFELEE</sequence>
<feature type="compositionally biased region" description="Polar residues" evidence="1">
    <location>
        <begin position="1"/>
        <end position="11"/>
    </location>
</feature>
<dbReference type="RefSeq" id="WP_345251334.1">
    <property type="nucleotide sequence ID" value="NZ_BAABFO010000021.1"/>
</dbReference>
<dbReference type="SUPFAM" id="SSF50249">
    <property type="entry name" value="Nucleic acid-binding proteins"/>
    <property type="match status" value="1"/>
</dbReference>